<dbReference type="RefSeq" id="WP_184619992.1">
    <property type="nucleotide sequence ID" value="NZ_JACHEX010000007.1"/>
</dbReference>
<dbReference type="AlphaFoldDB" id="A0A841GW32"/>
<comment type="caution">
    <text evidence="1">The sequence shown here is derived from an EMBL/GenBank/DDBJ whole genome shotgun (WGS) entry which is preliminary data.</text>
</comment>
<gene>
    <name evidence="1" type="ORF">HNP65_001892</name>
</gene>
<organism evidence="1 2">
    <name type="scientific">Thermosipho japonicus</name>
    <dbReference type="NCBI Taxonomy" id="90323"/>
    <lineage>
        <taxon>Bacteria</taxon>
        <taxon>Thermotogati</taxon>
        <taxon>Thermotogota</taxon>
        <taxon>Thermotogae</taxon>
        <taxon>Thermotogales</taxon>
        <taxon>Fervidobacteriaceae</taxon>
        <taxon>Thermosipho</taxon>
    </lineage>
</organism>
<evidence type="ECO:0000313" key="2">
    <source>
        <dbReference type="Proteomes" id="UP000555828"/>
    </source>
</evidence>
<proteinExistence type="predicted"/>
<sequence length="202" mass="23047">MLRKLFFILSFLPFVIVFSINGPPIHISNQAISLSKEIKVDVYQWIDISLESTPITITDKDYSSSYITDNAEENGSPFFEMSFFSNANVNITLEFLDEYFRESFGNIIDEFNISFIMKNCDANDENSNIQVNNFSNNDSGFFRIFVTGDYIKENNYTVIFPSASSGKVIMKLLNLDAAWTGKTKAGVYKLPIRFTFNPTVTF</sequence>
<accession>A0A841GW32</accession>
<protein>
    <submittedName>
        <fullName evidence="1">Uncharacterized protein</fullName>
    </submittedName>
</protein>
<name>A0A841GW32_9BACT</name>
<dbReference type="EMBL" id="JACHEX010000007">
    <property type="protein sequence ID" value="MBB6063421.1"/>
    <property type="molecule type" value="Genomic_DNA"/>
</dbReference>
<reference evidence="1 2" key="1">
    <citation type="submission" date="2020-08" db="EMBL/GenBank/DDBJ databases">
        <title>Genomic Encyclopedia of Type Strains, Phase IV (KMG-IV): sequencing the most valuable type-strain genomes for metagenomic binning, comparative biology and taxonomic classification.</title>
        <authorList>
            <person name="Goeker M."/>
        </authorList>
    </citation>
    <scope>NUCLEOTIDE SEQUENCE [LARGE SCALE GENOMIC DNA]</scope>
    <source>
        <strain evidence="1 2">DSM 13481</strain>
    </source>
</reference>
<evidence type="ECO:0000313" key="1">
    <source>
        <dbReference type="EMBL" id="MBB6063421.1"/>
    </source>
</evidence>
<dbReference type="Proteomes" id="UP000555828">
    <property type="component" value="Unassembled WGS sequence"/>
</dbReference>
<keyword evidence="2" id="KW-1185">Reference proteome</keyword>